<dbReference type="InterPro" id="IPR009057">
    <property type="entry name" value="Homeodomain-like_sf"/>
</dbReference>
<dbReference type="InterPro" id="IPR023772">
    <property type="entry name" value="DNA-bd_HTH_TetR-type_CS"/>
</dbReference>
<protein>
    <submittedName>
        <fullName evidence="6">TetR/AcrR family transcriptional regulator</fullName>
    </submittedName>
</protein>
<dbReference type="SUPFAM" id="SSF48498">
    <property type="entry name" value="Tetracyclin repressor-like, C-terminal domain"/>
    <property type="match status" value="1"/>
</dbReference>
<dbReference type="PRINTS" id="PR00455">
    <property type="entry name" value="HTHTETR"/>
</dbReference>
<name>A0A6N9U6L0_STRHA</name>
<dbReference type="SUPFAM" id="SSF46689">
    <property type="entry name" value="Homeodomain-like"/>
    <property type="match status" value="1"/>
</dbReference>
<dbReference type="InterPro" id="IPR011075">
    <property type="entry name" value="TetR_C"/>
</dbReference>
<evidence type="ECO:0000256" key="2">
    <source>
        <dbReference type="ARBA" id="ARBA00023125"/>
    </source>
</evidence>
<dbReference type="Gene3D" id="1.10.10.60">
    <property type="entry name" value="Homeodomain-like"/>
    <property type="match status" value="1"/>
</dbReference>
<evidence type="ECO:0000313" key="7">
    <source>
        <dbReference type="Proteomes" id="UP000471293"/>
    </source>
</evidence>
<sequence>MSETPRGEAPRRGRPRNAATDEAILEATRDLLGRGGYAGVSMEAVAAEAGVGKPTVYRRWASKGALVADAVLRSGAFAAGEQVEEPADTGDVEHDLRAWARAYAENMAAPGITPLLLALTAAAAESPGAGDTLYRRLTGPRHRALVERLWAGVAAGQLRADRSLEAVADALIGALLYQLLTGNAATSAERAEALVEAFLGGLRPGGP</sequence>
<dbReference type="InterPro" id="IPR050109">
    <property type="entry name" value="HTH-type_TetR-like_transc_reg"/>
</dbReference>
<feature type="domain" description="HTH tetR-type" evidence="5">
    <location>
        <begin position="18"/>
        <end position="78"/>
    </location>
</feature>
<dbReference type="RefSeq" id="WP_164348585.1">
    <property type="nucleotide sequence ID" value="NZ_JAAGLQ010000599.1"/>
</dbReference>
<evidence type="ECO:0000256" key="4">
    <source>
        <dbReference type="PROSITE-ProRule" id="PRU00335"/>
    </source>
</evidence>
<dbReference type="Pfam" id="PF00440">
    <property type="entry name" value="TetR_N"/>
    <property type="match status" value="1"/>
</dbReference>
<dbReference type="EMBL" id="JAAGLQ010000599">
    <property type="protein sequence ID" value="NEA19268.1"/>
    <property type="molecule type" value="Genomic_DNA"/>
</dbReference>
<dbReference type="PROSITE" id="PS50977">
    <property type="entry name" value="HTH_TETR_2"/>
    <property type="match status" value="1"/>
</dbReference>
<dbReference type="PANTHER" id="PTHR30055">
    <property type="entry name" value="HTH-TYPE TRANSCRIPTIONAL REGULATOR RUTR"/>
    <property type="match status" value="1"/>
</dbReference>
<evidence type="ECO:0000313" key="6">
    <source>
        <dbReference type="EMBL" id="NEA19268.1"/>
    </source>
</evidence>
<dbReference type="Pfam" id="PF16859">
    <property type="entry name" value="TetR_C_11"/>
    <property type="match status" value="1"/>
</dbReference>
<evidence type="ECO:0000256" key="1">
    <source>
        <dbReference type="ARBA" id="ARBA00023015"/>
    </source>
</evidence>
<dbReference type="Proteomes" id="UP000471293">
    <property type="component" value="Unassembled WGS sequence"/>
</dbReference>
<reference evidence="6 7" key="1">
    <citation type="submission" date="2020-01" db="EMBL/GenBank/DDBJ databases">
        <title>Insect and environment-associated Actinomycetes.</title>
        <authorList>
            <person name="Currrie C."/>
            <person name="Chevrette M."/>
            <person name="Carlson C."/>
            <person name="Stubbendieck R."/>
            <person name="Wendt-Pienkowski E."/>
        </authorList>
    </citation>
    <scope>NUCLEOTIDE SEQUENCE [LARGE SCALE GENOMIC DNA]</scope>
    <source>
        <strain evidence="6 7">SID11342</strain>
    </source>
</reference>
<dbReference type="AlphaFoldDB" id="A0A6N9U6L0"/>
<comment type="caution">
    <text evidence="6">The sequence shown here is derived from an EMBL/GenBank/DDBJ whole genome shotgun (WGS) entry which is preliminary data.</text>
</comment>
<dbReference type="PROSITE" id="PS01081">
    <property type="entry name" value="HTH_TETR_1"/>
    <property type="match status" value="1"/>
</dbReference>
<dbReference type="GO" id="GO:0003700">
    <property type="term" value="F:DNA-binding transcription factor activity"/>
    <property type="evidence" value="ECO:0007669"/>
    <property type="project" value="TreeGrafter"/>
</dbReference>
<dbReference type="InterPro" id="IPR036271">
    <property type="entry name" value="Tet_transcr_reg_TetR-rel_C_sf"/>
</dbReference>
<gene>
    <name evidence="6" type="ORF">G3I29_28055</name>
</gene>
<evidence type="ECO:0000259" key="5">
    <source>
        <dbReference type="PROSITE" id="PS50977"/>
    </source>
</evidence>
<dbReference type="PANTHER" id="PTHR30055:SF148">
    <property type="entry name" value="TETR-FAMILY TRANSCRIPTIONAL REGULATOR"/>
    <property type="match status" value="1"/>
</dbReference>
<keyword evidence="3" id="KW-0804">Transcription</keyword>
<feature type="DNA-binding region" description="H-T-H motif" evidence="4">
    <location>
        <begin position="41"/>
        <end position="60"/>
    </location>
</feature>
<proteinExistence type="predicted"/>
<evidence type="ECO:0000256" key="3">
    <source>
        <dbReference type="ARBA" id="ARBA00023163"/>
    </source>
</evidence>
<accession>A0A6N9U6L0</accession>
<organism evidence="6 7">
    <name type="scientific">Streptomyces halstedii</name>
    <dbReference type="NCBI Taxonomy" id="1944"/>
    <lineage>
        <taxon>Bacteria</taxon>
        <taxon>Bacillati</taxon>
        <taxon>Actinomycetota</taxon>
        <taxon>Actinomycetes</taxon>
        <taxon>Kitasatosporales</taxon>
        <taxon>Streptomycetaceae</taxon>
        <taxon>Streptomyces</taxon>
    </lineage>
</organism>
<keyword evidence="1" id="KW-0805">Transcription regulation</keyword>
<dbReference type="GO" id="GO:0000976">
    <property type="term" value="F:transcription cis-regulatory region binding"/>
    <property type="evidence" value="ECO:0007669"/>
    <property type="project" value="TreeGrafter"/>
</dbReference>
<dbReference type="InterPro" id="IPR001647">
    <property type="entry name" value="HTH_TetR"/>
</dbReference>
<keyword evidence="2 4" id="KW-0238">DNA-binding</keyword>
<dbReference type="Gene3D" id="1.10.357.10">
    <property type="entry name" value="Tetracycline Repressor, domain 2"/>
    <property type="match status" value="1"/>
</dbReference>